<dbReference type="GO" id="GO:0003723">
    <property type="term" value="F:RNA binding"/>
    <property type="evidence" value="ECO:0007669"/>
    <property type="project" value="UniProtKB-UniRule"/>
</dbReference>
<keyword evidence="1 2" id="KW-0694">RNA-binding</keyword>
<dbReference type="InterPro" id="IPR000504">
    <property type="entry name" value="RRM_dom"/>
</dbReference>
<dbReference type="Pfam" id="PF00076">
    <property type="entry name" value="RRM_1"/>
    <property type="match status" value="1"/>
</dbReference>
<proteinExistence type="predicted"/>
<dbReference type="PROSITE" id="PS50102">
    <property type="entry name" value="RRM"/>
    <property type="match status" value="1"/>
</dbReference>
<evidence type="ECO:0000256" key="1">
    <source>
        <dbReference type="ARBA" id="ARBA00022884"/>
    </source>
</evidence>
<evidence type="ECO:0000313" key="4">
    <source>
        <dbReference type="EMBL" id="VEN34859.1"/>
    </source>
</evidence>
<dbReference type="EMBL" id="CAACVG010001032">
    <property type="protein sequence ID" value="VEN34859.1"/>
    <property type="molecule type" value="Genomic_DNA"/>
</dbReference>
<keyword evidence="5" id="KW-1185">Reference proteome</keyword>
<name>A0A653BHH9_CALMS</name>
<dbReference type="Proteomes" id="UP000410492">
    <property type="component" value="Unassembled WGS sequence"/>
</dbReference>
<evidence type="ECO:0000259" key="3">
    <source>
        <dbReference type="PROSITE" id="PS50102"/>
    </source>
</evidence>
<accession>A0A653BHH9</accession>
<protein>
    <recommendedName>
        <fullName evidence="3">RRM domain-containing protein</fullName>
    </recommendedName>
</protein>
<evidence type="ECO:0000313" key="5">
    <source>
        <dbReference type="Proteomes" id="UP000410492"/>
    </source>
</evidence>
<dbReference type="InterPro" id="IPR035979">
    <property type="entry name" value="RBD_domain_sf"/>
</dbReference>
<feature type="domain" description="RRM" evidence="3">
    <location>
        <begin position="1"/>
        <end position="47"/>
    </location>
</feature>
<dbReference type="SUPFAM" id="SSF54928">
    <property type="entry name" value="RNA-binding domain, RBD"/>
    <property type="match status" value="1"/>
</dbReference>
<dbReference type="OrthoDB" id="439639at2759"/>
<dbReference type="Gene3D" id="3.30.70.330">
    <property type="match status" value="1"/>
</dbReference>
<dbReference type="InterPro" id="IPR012677">
    <property type="entry name" value="Nucleotide-bd_a/b_plait_sf"/>
</dbReference>
<dbReference type="AlphaFoldDB" id="A0A653BHH9"/>
<sequence length="78" mass="8736">MGAGTDSHRGFAFVDFSSNSDAKAAFESLSQSTHLYGRRLVLEWAAKEEGVDEIRKRTADHFKPTEEVKSKKSVFNID</sequence>
<organism evidence="4 5">
    <name type="scientific">Callosobruchus maculatus</name>
    <name type="common">Southern cowpea weevil</name>
    <name type="synonym">Pulse bruchid</name>
    <dbReference type="NCBI Taxonomy" id="64391"/>
    <lineage>
        <taxon>Eukaryota</taxon>
        <taxon>Metazoa</taxon>
        <taxon>Ecdysozoa</taxon>
        <taxon>Arthropoda</taxon>
        <taxon>Hexapoda</taxon>
        <taxon>Insecta</taxon>
        <taxon>Pterygota</taxon>
        <taxon>Neoptera</taxon>
        <taxon>Endopterygota</taxon>
        <taxon>Coleoptera</taxon>
        <taxon>Polyphaga</taxon>
        <taxon>Cucujiformia</taxon>
        <taxon>Chrysomeloidea</taxon>
        <taxon>Chrysomelidae</taxon>
        <taxon>Bruchinae</taxon>
        <taxon>Bruchini</taxon>
        <taxon>Callosobruchus</taxon>
    </lineage>
</organism>
<evidence type="ECO:0000256" key="2">
    <source>
        <dbReference type="PROSITE-ProRule" id="PRU00176"/>
    </source>
</evidence>
<reference evidence="4 5" key="1">
    <citation type="submission" date="2019-01" db="EMBL/GenBank/DDBJ databases">
        <authorList>
            <person name="Sayadi A."/>
        </authorList>
    </citation>
    <scope>NUCLEOTIDE SEQUENCE [LARGE SCALE GENOMIC DNA]</scope>
</reference>
<gene>
    <name evidence="4" type="ORF">CALMAC_LOCUS924</name>
</gene>